<evidence type="ECO:0000256" key="3">
    <source>
        <dbReference type="ARBA" id="ARBA00022806"/>
    </source>
</evidence>
<dbReference type="PROSITE" id="PS51192">
    <property type="entry name" value="HELICASE_ATP_BIND_1"/>
    <property type="match status" value="1"/>
</dbReference>
<feature type="domain" description="Helicase ATP-binding" evidence="5">
    <location>
        <begin position="35"/>
        <end position="206"/>
    </location>
</feature>
<dbReference type="SUPFAM" id="SSF52540">
    <property type="entry name" value="P-loop containing nucleoside triphosphate hydrolases"/>
    <property type="match status" value="1"/>
</dbReference>
<comment type="caution">
    <text evidence="8">The sequence shown here is derived from an EMBL/GenBank/DDBJ whole genome shotgun (WGS) entry which is preliminary data.</text>
</comment>
<dbReference type="EC" id="3.6.4.13" evidence="8"/>
<dbReference type="InterPro" id="IPR011545">
    <property type="entry name" value="DEAD/DEAH_box_helicase_dom"/>
</dbReference>
<feature type="domain" description="DEAD-box RNA helicase Q" evidence="7">
    <location>
        <begin position="4"/>
        <end position="32"/>
    </location>
</feature>
<evidence type="ECO:0000256" key="2">
    <source>
        <dbReference type="ARBA" id="ARBA00022801"/>
    </source>
</evidence>
<dbReference type="GO" id="GO:0003676">
    <property type="term" value="F:nucleic acid binding"/>
    <property type="evidence" value="ECO:0007669"/>
    <property type="project" value="InterPro"/>
</dbReference>
<dbReference type="CDD" id="cd00268">
    <property type="entry name" value="DEADc"/>
    <property type="match status" value="1"/>
</dbReference>
<keyword evidence="3 8" id="KW-0347">Helicase</keyword>
<keyword evidence="4" id="KW-0067">ATP-binding</keyword>
<name>A0A2H9TAL7_9ZZZZ</name>
<evidence type="ECO:0000313" key="8">
    <source>
        <dbReference type="EMBL" id="PJE80229.1"/>
    </source>
</evidence>
<dbReference type="GO" id="GO:0005829">
    <property type="term" value="C:cytosol"/>
    <property type="evidence" value="ECO:0007669"/>
    <property type="project" value="TreeGrafter"/>
</dbReference>
<evidence type="ECO:0000256" key="4">
    <source>
        <dbReference type="ARBA" id="ARBA00022840"/>
    </source>
</evidence>
<dbReference type="InterPro" id="IPR014014">
    <property type="entry name" value="RNA_helicase_DEAD_Q_motif"/>
</dbReference>
<protein>
    <submittedName>
        <fullName evidence="8">ATP-dependent RNA helicase DbpA</fullName>
        <ecNumber evidence="8">3.6.4.13</ecNumber>
    </submittedName>
</protein>
<dbReference type="EMBL" id="NSIT01000026">
    <property type="protein sequence ID" value="PJE80229.1"/>
    <property type="molecule type" value="Genomic_DNA"/>
</dbReference>
<dbReference type="GO" id="GO:0003724">
    <property type="term" value="F:RNA helicase activity"/>
    <property type="evidence" value="ECO:0007669"/>
    <property type="project" value="UniProtKB-EC"/>
</dbReference>
<dbReference type="NCBIfam" id="NF008744">
    <property type="entry name" value="PRK11776.1"/>
    <property type="match status" value="1"/>
</dbReference>
<dbReference type="GO" id="GO:0005524">
    <property type="term" value="F:ATP binding"/>
    <property type="evidence" value="ECO:0007669"/>
    <property type="project" value="UniProtKB-KW"/>
</dbReference>
<dbReference type="InterPro" id="IPR050079">
    <property type="entry name" value="DEAD_box_RNA_helicase"/>
</dbReference>
<sequence length="462" mass="51474">MNPTDFSQLPLSPAFIKNLKELGYLQMTPIQQHSLPITLAGQDIIAQAKTGSGKTVAFGISLLTKIRQKFFGCQCLILSPTRELASQTAKAVRQLARYQQNIKIITLCGGQPIGPQIRSLEHGAHIIVGTPGRIGDHLHKETLDLSQVSTLVLDEADRMLDMGFIHDITKIIQYVPEQRQTLLFSATYTKSIKEISRSFQRSPEEVIIEGDTKPDIHQQFFLTDKSKKTDKLLQILQDYRPDSSIVFCNTKKTCQDIFDYLNNHGCRALMLHGDLEQKERDQILIQFSNKSASLLIATDVAARGLDINNLSAVINYDLTSNHETYTHRIGRTGRAGKKGIALSLYTESEQYKVDKICRFLDQSIPSEAECILSPRIPTKDRQLPLPPMVTFIIDGGKKQKLRPGDILGALTGKSGIAGNHVGKIDILYFTAYVAINRSVASKALSCLQSNIKGRKFKVRQLA</sequence>
<dbReference type="GO" id="GO:0016787">
    <property type="term" value="F:hydrolase activity"/>
    <property type="evidence" value="ECO:0007669"/>
    <property type="project" value="UniProtKB-KW"/>
</dbReference>
<keyword evidence="1" id="KW-0547">Nucleotide-binding</keyword>
<dbReference type="PANTHER" id="PTHR47959">
    <property type="entry name" value="ATP-DEPENDENT RNA HELICASE RHLE-RELATED"/>
    <property type="match status" value="1"/>
</dbReference>
<dbReference type="InterPro" id="IPR027417">
    <property type="entry name" value="P-loop_NTPase"/>
</dbReference>
<dbReference type="AlphaFoldDB" id="A0A2H9TAL7"/>
<proteinExistence type="predicted"/>
<dbReference type="InterPro" id="IPR005580">
    <property type="entry name" value="DbpA/CsdA_RNA-bd_dom"/>
</dbReference>
<dbReference type="PROSITE" id="PS51195">
    <property type="entry name" value="Q_MOTIF"/>
    <property type="match status" value="1"/>
</dbReference>
<dbReference type="Pfam" id="PF00270">
    <property type="entry name" value="DEAD"/>
    <property type="match status" value="1"/>
</dbReference>
<dbReference type="InterPro" id="IPR001650">
    <property type="entry name" value="Helicase_C-like"/>
</dbReference>
<dbReference type="InterPro" id="IPR014001">
    <property type="entry name" value="Helicase_ATP-bd"/>
</dbReference>
<dbReference type="InterPro" id="IPR012677">
    <property type="entry name" value="Nucleotide-bd_a/b_plait_sf"/>
</dbReference>
<dbReference type="SMART" id="SM00487">
    <property type="entry name" value="DEXDc"/>
    <property type="match status" value="1"/>
</dbReference>
<dbReference type="Pfam" id="PF03880">
    <property type="entry name" value="DbpA"/>
    <property type="match status" value="1"/>
</dbReference>
<evidence type="ECO:0000256" key="1">
    <source>
        <dbReference type="ARBA" id="ARBA00022741"/>
    </source>
</evidence>
<dbReference type="Pfam" id="PF00271">
    <property type="entry name" value="Helicase_C"/>
    <property type="match status" value="1"/>
</dbReference>
<gene>
    <name evidence="8" type="primary">dbpA</name>
    <name evidence="8" type="ORF">CI610_00801</name>
</gene>
<feature type="domain" description="Helicase C-terminal" evidence="6">
    <location>
        <begin position="228"/>
        <end position="378"/>
    </location>
</feature>
<dbReference type="PROSITE" id="PS00039">
    <property type="entry name" value="DEAD_ATP_HELICASE"/>
    <property type="match status" value="1"/>
</dbReference>
<keyword evidence="2 8" id="KW-0378">Hydrolase</keyword>
<dbReference type="SMART" id="SM00490">
    <property type="entry name" value="HELICc"/>
    <property type="match status" value="1"/>
</dbReference>
<reference evidence="8" key="1">
    <citation type="journal article" date="2017" name="Appl. Environ. Microbiol.">
        <title>Molecular characterization of an Endozoicomonas-like organism causing infection in king scallop Pecten maximus L.</title>
        <authorList>
            <person name="Cano I."/>
            <person name="van Aerle R."/>
            <person name="Ross S."/>
            <person name="Verner-Jeffreys D.W."/>
            <person name="Paley R.K."/>
            <person name="Rimmer G."/>
            <person name="Ryder D."/>
            <person name="Hooper P."/>
            <person name="Stone D."/>
            <person name="Feist S.W."/>
        </authorList>
    </citation>
    <scope>NUCLEOTIDE SEQUENCE</scope>
</reference>
<evidence type="ECO:0000259" key="7">
    <source>
        <dbReference type="PROSITE" id="PS51195"/>
    </source>
</evidence>
<accession>A0A2H9TAL7</accession>
<organism evidence="8">
    <name type="scientific">invertebrate metagenome</name>
    <dbReference type="NCBI Taxonomy" id="1711999"/>
    <lineage>
        <taxon>unclassified sequences</taxon>
        <taxon>metagenomes</taxon>
        <taxon>organismal metagenomes</taxon>
    </lineage>
</organism>
<evidence type="ECO:0000259" key="5">
    <source>
        <dbReference type="PROSITE" id="PS51192"/>
    </source>
</evidence>
<dbReference type="Gene3D" id="3.40.50.300">
    <property type="entry name" value="P-loop containing nucleotide triphosphate hydrolases"/>
    <property type="match status" value="2"/>
</dbReference>
<dbReference type="InterPro" id="IPR000629">
    <property type="entry name" value="RNA-helicase_DEAD-box_CS"/>
</dbReference>
<evidence type="ECO:0000259" key="6">
    <source>
        <dbReference type="PROSITE" id="PS51194"/>
    </source>
</evidence>
<dbReference type="CDD" id="cd18787">
    <property type="entry name" value="SF2_C_DEAD"/>
    <property type="match status" value="1"/>
</dbReference>
<dbReference type="PROSITE" id="PS51194">
    <property type="entry name" value="HELICASE_CTER"/>
    <property type="match status" value="1"/>
</dbReference>
<dbReference type="Gene3D" id="3.30.70.330">
    <property type="match status" value="1"/>
</dbReference>
<dbReference type="InterPro" id="IPR044742">
    <property type="entry name" value="DEAD/DEAH_RhlB"/>
</dbReference>
<dbReference type="PANTHER" id="PTHR47959:SF1">
    <property type="entry name" value="ATP-DEPENDENT RNA HELICASE DBPA"/>
    <property type="match status" value="1"/>
</dbReference>